<dbReference type="PANTHER" id="PTHR46212">
    <property type="entry name" value="PEFLIN"/>
    <property type="match status" value="1"/>
</dbReference>
<feature type="domain" description="EF-hand" evidence="7">
    <location>
        <begin position="80"/>
        <end position="115"/>
    </location>
</feature>
<dbReference type="Pfam" id="PF13499">
    <property type="entry name" value="EF-hand_7"/>
    <property type="match status" value="2"/>
</dbReference>
<dbReference type="EMBL" id="QDEB01071726">
    <property type="protein sequence ID" value="RZC35354.1"/>
    <property type="molecule type" value="Genomic_DNA"/>
</dbReference>
<feature type="compositionally biased region" description="Polar residues" evidence="6">
    <location>
        <begin position="1"/>
        <end position="18"/>
    </location>
</feature>
<evidence type="ECO:0000313" key="9">
    <source>
        <dbReference type="Proteomes" id="UP000292052"/>
    </source>
</evidence>
<sequence length="183" mass="21137">MSGSDSSGVCPEQQSSEAQRWFDSVDQDHSGRINRMELQSALIDCQGRKFSEIACKLMIEMFDGDHSGTINRNEFQQLFGYVNQWVAVFEHHDKDHSGYVDERELSQALQEMGYKLSLDFIKMLMRKCDLQNCQQVTVDQFVVICVQIQRLTEAFRVRDKEMKGVITIGFEDFLNVALNCYVI</sequence>
<keyword evidence="2" id="KW-0963">Cytoplasm</keyword>
<dbReference type="GO" id="GO:0005509">
    <property type="term" value="F:calcium ion binding"/>
    <property type="evidence" value="ECO:0007669"/>
    <property type="project" value="InterPro"/>
</dbReference>
<keyword evidence="5" id="KW-0106">Calcium</keyword>
<dbReference type="SMART" id="SM00054">
    <property type="entry name" value="EFh"/>
    <property type="match status" value="3"/>
</dbReference>
<evidence type="ECO:0000256" key="2">
    <source>
        <dbReference type="ARBA" id="ARBA00022490"/>
    </source>
</evidence>
<evidence type="ECO:0000256" key="5">
    <source>
        <dbReference type="ARBA" id="ARBA00022837"/>
    </source>
</evidence>
<feature type="domain" description="EF-hand" evidence="7">
    <location>
        <begin position="13"/>
        <end position="48"/>
    </location>
</feature>
<keyword evidence="3" id="KW-0479">Metal-binding</keyword>
<evidence type="ECO:0000256" key="1">
    <source>
        <dbReference type="ARBA" id="ARBA00004496"/>
    </source>
</evidence>
<name>A0A482VRG7_ASBVE</name>
<dbReference type="STRING" id="1661398.A0A482VRG7"/>
<evidence type="ECO:0000256" key="4">
    <source>
        <dbReference type="ARBA" id="ARBA00022737"/>
    </source>
</evidence>
<keyword evidence="9" id="KW-1185">Reference proteome</keyword>
<dbReference type="InterPro" id="IPR018247">
    <property type="entry name" value="EF_Hand_1_Ca_BS"/>
</dbReference>
<evidence type="ECO:0000256" key="6">
    <source>
        <dbReference type="SAM" id="MobiDB-lite"/>
    </source>
</evidence>
<keyword evidence="4" id="KW-0677">Repeat</keyword>
<dbReference type="OrthoDB" id="10248537at2759"/>
<dbReference type="PROSITE" id="PS50222">
    <property type="entry name" value="EF_HAND_2"/>
    <property type="match status" value="2"/>
</dbReference>
<dbReference type="InterPro" id="IPR051426">
    <property type="entry name" value="Peflin/Sorcin_CaBP"/>
</dbReference>
<organism evidence="8 9">
    <name type="scientific">Asbolus verrucosus</name>
    <name type="common">Desert ironclad beetle</name>
    <dbReference type="NCBI Taxonomy" id="1661398"/>
    <lineage>
        <taxon>Eukaryota</taxon>
        <taxon>Metazoa</taxon>
        <taxon>Ecdysozoa</taxon>
        <taxon>Arthropoda</taxon>
        <taxon>Hexapoda</taxon>
        <taxon>Insecta</taxon>
        <taxon>Pterygota</taxon>
        <taxon>Neoptera</taxon>
        <taxon>Endopterygota</taxon>
        <taxon>Coleoptera</taxon>
        <taxon>Polyphaga</taxon>
        <taxon>Cucujiformia</taxon>
        <taxon>Tenebrionidae</taxon>
        <taxon>Pimeliinae</taxon>
        <taxon>Asbolus</taxon>
    </lineage>
</organism>
<dbReference type="PROSITE" id="PS00018">
    <property type="entry name" value="EF_HAND_1"/>
    <property type="match status" value="2"/>
</dbReference>
<feature type="region of interest" description="Disordered" evidence="6">
    <location>
        <begin position="1"/>
        <end position="20"/>
    </location>
</feature>
<dbReference type="SUPFAM" id="SSF47473">
    <property type="entry name" value="EF-hand"/>
    <property type="match status" value="1"/>
</dbReference>
<reference evidence="8 9" key="1">
    <citation type="submission" date="2017-03" db="EMBL/GenBank/DDBJ databases">
        <title>Genome of the blue death feigning beetle - Asbolus verrucosus.</title>
        <authorList>
            <person name="Rider S.D."/>
        </authorList>
    </citation>
    <scope>NUCLEOTIDE SEQUENCE [LARGE SCALE GENOMIC DNA]</scope>
    <source>
        <strain evidence="8">Butters</strain>
        <tissue evidence="8">Head and leg muscle</tissue>
    </source>
</reference>
<dbReference type="Proteomes" id="UP000292052">
    <property type="component" value="Unassembled WGS sequence"/>
</dbReference>
<dbReference type="InterPro" id="IPR002048">
    <property type="entry name" value="EF_hand_dom"/>
</dbReference>
<protein>
    <submittedName>
        <fullName evidence="8">EF-hand 7 domain containing protein</fullName>
    </submittedName>
</protein>
<comment type="caution">
    <text evidence="8">The sequence shown here is derived from an EMBL/GenBank/DDBJ whole genome shotgun (WGS) entry which is preliminary data.</text>
</comment>
<evidence type="ECO:0000313" key="8">
    <source>
        <dbReference type="EMBL" id="RZC35354.1"/>
    </source>
</evidence>
<dbReference type="Gene3D" id="1.10.238.10">
    <property type="entry name" value="EF-hand"/>
    <property type="match status" value="1"/>
</dbReference>
<comment type="subcellular location">
    <subcellularLocation>
        <location evidence="1">Cytoplasm</location>
    </subcellularLocation>
</comment>
<evidence type="ECO:0000259" key="7">
    <source>
        <dbReference type="PROSITE" id="PS50222"/>
    </source>
</evidence>
<gene>
    <name evidence="8" type="ORF">BDFB_013971</name>
</gene>
<dbReference type="AlphaFoldDB" id="A0A482VRG7"/>
<dbReference type="GO" id="GO:0005737">
    <property type="term" value="C:cytoplasm"/>
    <property type="evidence" value="ECO:0007669"/>
    <property type="project" value="UniProtKB-SubCell"/>
</dbReference>
<accession>A0A482VRG7</accession>
<evidence type="ECO:0000256" key="3">
    <source>
        <dbReference type="ARBA" id="ARBA00022723"/>
    </source>
</evidence>
<dbReference type="GO" id="GO:0048306">
    <property type="term" value="F:calcium-dependent protein binding"/>
    <property type="evidence" value="ECO:0007669"/>
    <property type="project" value="UniProtKB-ARBA"/>
</dbReference>
<dbReference type="InterPro" id="IPR011992">
    <property type="entry name" value="EF-hand-dom_pair"/>
</dbReference>
<proteinExistence type="predicted"/>
<dbReference type="PANTHER" id="PTHR46212:SF3">
    <property type="entry name" value="GH27120P"/>
    <property type="match status" value="1"/>
</dbReference>